<proteinExistence type="predicted"/>
<keyword evidence="3" id="KW-1185">Reference proteome</keyword>
<organism evidence="3 4">
    <name type="scientific">Neophocaena asiaeorientalis asiaeorientalis</name>
    <name type="common">Yangtze finless porpoise</name>
    <name type="synonym">Neophocaena phocaenoides subsp. asiaeorientalis</name>
    <dbReference type="NCBI Taxonomy" id="1706337"/>
    <lineage>
        <taxon>Eukaryota</taxon>
        <taxon>Metazoa</taxon>
        <taxon>Chordata</taxon>
        <taxon>Craniata</taxon>
        <taxon>Vertebrata</taxon>
        <taxon>Euteleostomi</taxon>
        <taxon>Mammalia</taxon>
        <taxon>Eutheria</taxon>
        <taxon>Laurasiatheria</taxon>
        <taxon>Artiodactyla</taxon>
        <taxon>Whippomorpha</taxon>
        <taxon>Cetacea</taxon>
        <taxon>Odontoceti</taxon>
        <taxon>Phocoenidae</taxon>
        <taxon>Neophocaena</taxon>
    </lineage>
</organism>
<keyword evidence="2" id="KW-1133">Transmembrane helix</keyword>
<dbReference type="RefSeq" id="XP_024612067.1">
    <property type="nucleotide sequence ID" value="XM_024756299.1"/>
</dbReference>
<reference evidence="4" key="1">
    <citation type="submission" date="2025-08" db="UniProtKB">
        <authorList>
            <consortium name="RefSeq"/>
        </authorList>
    </citation>
    <scope>IDENTIFICATION</scope>
    <source>
        <tissue evidence="4">Meat</tissue>
    </source>
</reference>
<evidence type="ECO:0000313" key="4">
    <source>
        <dbReference type="RefSeq" id="XP_024612067.1"/>
    </source>
</evidence>
<name>A0A341CDS3_NEOAA</name>
<feature type="region of interest" description="Disordered" evidence="1">
    <location>
        <begin position="1"/>
        <end position="27"/>
    </location>
</feature>
<evidence type="ECO:0000256" key="2">
    <source>
        <dbReference type="SAM" id="Phobius"/>
    </source>
</evidence>
<keyword evidence="2" id="KW-0472">Membrane</keyword>
<dbReference type="AlphaFoldDB" id="A0A341CDS3"/>
<accession>A0A341CDS3</accession>
<dbReference type="CTD" id="7499"/>
<dbReference type="Proteomes" id="UP000252040">
    <property type="component" value="Unplaced"/>
</dbReference>
<feature type="region of interest" description="Disordered" evidence="1">
    <location>
        <begin position="45"/>
        <end position="79"/>
    </location>
</feature>
<protein>
    <submittedName>
        <fullName evidence="4">Glycoprotein Xg isoform X2</fullName>
    </submittedName>
</protein>
<feature type="compositionally biased region" description="Polar residues" evidence="1">
    <location>
        <begin position="10"/>
        <end position="24"/>
    </location>
</feature>
<keyword evidence="2" id="KW-0812">Transmembrane</keyword>
<gene>
    <name evidence="4" type="primary">XG</name>
</gene>
<evidence type="ECO:0000313" key="3">
    <source>
        <dbReference type="Proteomes" id="UP000252040"/>
    </source>
</evidence>
<dbReference type="GeneID" id="112407120"/>
<feature type="transmembrane region" description="Helical" evidence="2">
    <location>
        <begin position="85"/>
        <end position="105"/>
    </location>
</feature>
<sequence>MTPSPPRSRAQISTQSRRLPTSHSPEIPTAVEVRKFIHFKASLMKDIYPRPKPPPRPQPGSSDNGAGGDGYPSYGNPQGNRIAKIVSPVLCGVLVTLVGATTSYFRYNRKRNCCRTNEPENV</sequence>
<evidence type="ECO:0000256" key="1">
    <source>
        <dbReference type="SAM" id="MobiDB-lite"/>
    </source>
</evidence>